<comment type="caution">
    <text evidence="11">The sequence shown here is derived from an EMBL/GenBank/DDBJ whole genome shotgun (WGS) entry which is preliminary data.</text>
</comment>
<proteinExistence type="inferred from homology"/>
<feature type="compositionally biased region" description="Acidic residues" evidence="9">
    <location>
        <begin position="332"/>
        <end position="371"/>
    </location>
</feature>
<feature type="non-terminal residue" evidence="11">
    <location>
        <position position="1"/>
    </location>
</feature>
<gene>
    <name evidence="11" type="ORF">C8Q71DRAFT_910865</name>
</gene>
<feature type="region of interest" description="Disordered" evidence="9">
    <location>
        <begin position="315"/>
        <end position="383"/>
    </location>
</feature>
<keyword evidence="8" id="KW-0863">Zinc-finger</keyword>
<dbReference type="Pfam" id="PF12874">
    <property type="entry name" value="zf-met"/>
    <property type="match status" value="1"/>
</dbReference>
<accession>A0ABQ8K308</accession>
<dbReference type="PANTHER" id="PTHR13182:SF8">
    <property type="entry name" value="CYTOPLASMIC 60S SUBUNIT BIOGENESIS FACTOR ZNF622"/>
    <property type="match status" value="1"/>
</dbReference>
<keyword evidence="4" id="KW-0479">Metal-binding</keyword>
<evidence type="ECO:0000256" key="3">
    <source>
        <dbReference type="ARBA" id="ARBA00022517"/>
    </source>
</evidence>
<dbReference type="InterPro" id="IPR041661">
    <property type="entry name" value="ZN622/Rei1/Reh1_Znf-C2H2"/>
</dbReference>
<evidence type="ECO:0000256" key="1">
    <source>
        <dbReference type="ARBA" id="ARBA00004496"/>
    </source>
</evidence>
<evidence type="ECO:0000256" key="2">
    <source>
        <dbReference type="ARBA" id="ARBA00022490"/>
    </source>
</evidence>
<dbReference type="PANTHER" id="PTHR13182">
    <property type="entry name" value="ZINC FINGER PROTEIN 622"/>
    <property type="match status" value="1"/>
</dbReference>
<reference evidence="11 12" key="1">
    <citation type="journal article" date="2021" name="Environ. Microbiol.">
        <title>Gene family expansions and transcriptome signatures uncover fungal adaptations to wood decay.</title>
        <authorList>
            <person name="Hage H."/>
            <person name="Miyauchi S."/>
            <person name="Viragh M."/>
            <person name="Drula E."/>
            <person name="Min B."/>
            <person name="Chaduli D."/>
            <person name="Navarro D."/>
            <person name="Favel A."/>
            <person name="Norest M."/>
            <person name="Lesage-Meessen L."/>
            <person name="Balint B."/>
            <person name="Merenyi Z."/>
            <person name="de Eugenio L."/>
            <person name="Morin E."/>
            <person name="Martinez A.T."/>
            <person name="Baldrian P."/>
            <person name="Stursova M."/>
            <person name="Martinez M.J."/>
            <person name="Novotny C."/>
            <person name="Magnuson J.K."/>
            <person name="Spatafora J.W."/>
            <person name="Maurice S."/>
            <person name="Pangilinan J."/>
            <person name="Andreopoulos W."/>
            <person name="LaButti K."/>
            <person name="Hundley H."/>
            <person name="Na H."/>
            <person name="Kuo A."/>
            <person name="Barry K."/>
            <person name="Lipzen A."/>
            <person name="Henrissat B."/>
            <person name="Riley R."/>
            <person name="Ahrendt S."/>
            <person name="Nagy L.G."/>
            <person name="Grigoriev I.V."/>
            <person name="Martin F."/>
            <person name="Rosso M.N."/>
        </authorList>
    </citation>
    <scope>NUCLEOTIDE SEQUENCE [LARGE SCALE GENOMIC DNA]</scope>
    <source>
        <strain evidence="11 12">CIRM-BRFM 1785</strain>
    </source>
</reference>
<keyword evidence="3" id="KW-0690">Ribosome biogenesis</keyword>
<keyword evidence="12" id="KW-1185">Reference proteome</keyword>
<keyword evidence="5" id="KW-0677">Repeat</keyword>
<keyword evidence="6" id="KW-0862">Zinc</keyword>
<feature type="region of interest" description="Disordered" evidence="9">
    <location>
        <begin position="10"/>
        <end position="29"/>
    </location>
</feature>
<evidence type="ECO:0000313" key="11">
    <source>
        <dbReference type="EMBL" id="KAH9831217.1"/>
    </source>
</evidence>
<feature type="region of interest" description="Disordered" evidence="9">
    <location>
        <begin position="120"/>
        <end position="185"/>
    </location>
</feature>
<evidence type="ECO:0000256" key="8">
    <source>
        <dbReference type="PROSITE-ProRule" id="PRU00042"/>
    </source>
</evidence>
<organism evidence="11 12">
    <name type="scientific">Rhodofomes roseus</name>
    <dbReference type="NCBI Taxonomy" id="34475"/>
    <lineage>
        <taxon>Eukaryota</taxon>
        <taxon>Fungi</taxon>
        <taxon>Dikarya</taxon>
        <taxon>Basidiomycota</taxon>
        <taxon>Agaricomycotina</taxon>
        <taxon>Agaricomycetes</taxon>
        <taxon>Polyporales</taxon>
        <taxon>Rhodofomes</taxon>
    </lineage>
</organism>
<protein>
    <submittedName>
        <fullName evidence="11">Cytoplasmic protein</fullName>
    </submittedName>
</protein>
<sequence>MSLPAFLLTRSTPSTTASTHTAHPSPDMQDAVQQQQNGSLFTCLSCSIAFYSAEDQREHYKSDHHRYNMKRRVAGLPPVSPAIFDQKVLERRAETAVTTSAKGMTCEVCGKAYTTENAYRSHLSSRKHKENELKSVSKPKKQLTPPEDTVPSAEVVESSPSASSSKDVDMASAQPSQPAALTVDADASDEQVNLTIDEKIAAARSRISSSQCLFCTDSSASLEDNLTHMSVAHSFFIPDAEYLVDLAGLITYLGEKIAVGNVCIHCNGKGREFRTLDAVRKHMLDKGHCKIAYDTEDDRLEISDFYDFSASYPDAQNEPRKKAKRAAHDGDASDSEAETEEWEDVDGEAGGSDVDEVVDESASEADSDSDGVPDNQLSYGDTEYELVLPSGARIGHRSMRRYYAQSFARAPRGGKPEDPNSGAALVRRLLDDKHSALVPRKGGFGAFGSGTEVVKARNRGEAREAGRHVREFRDQRRREEFKTKVGFIHNSQKHFRDPLLQVSINFPSPGPKIAHRISLVIMNACMTRTALFNI</sequence>
<dbReference type="PROSITE" id="PS50157">
    <property type="entry name" value="ZINC_FINGER_C2H2_2"/>
    <property type="match status" value="1"/>
</dbReference>
<dbReference type="InterPro" id="IPR040025">
    <property type="entry name" value="Znf622/Rei1/Reh1"/>
</dbReference>
<dbReference type="SMART" id="SM00355">
    <property type="entry name" value="ZnF_C2H2"/>
    <property type="match status" value="4"/>
</dbReference>
<dbReference type="Gene3D" id="3.30.160.60">
    <property type="entry name" value="Classic Zinc Finger"/>
    <property type="match status" value="1"/>
</dbReference>
<evidence type="ECO:0000256" key="7">
    <source>
        <dbReference type="ARBA" id="ARBA00034126"/>
    </source>
</evidence>
<evidence type="ECO:0000256" key="9">
    <source>
        <dbReference type="SAM" id="MobiDB-lite"/>
    </source>
</evidence>
<name>A0ABQ8K308_9APHY</name>
<evidence type="ECO:0000259" key="10">
    <source>
        <dbReference type="PROSITE" id="PS50157"/>
    </source>
</evidence>
<dbReference type="SMART" id="SM00451">
    <property type="entry name" value="ZnF_U1"/>
    <property type="match status" value="2"/>
</dbReference>
<evidence type="ECO:0000256" key="6">
    <source>
        <dbReference type="ARBA" id="ARBA00022833"/>
    </source>
</evidence>
<keyword evidence="2" id="KW-0963">Cytoplasm</keyword>
<comment type="similarity">
    <text evidence="7">Belongs to the REI1 family.</text>
</comment>
<dbReference type="InterPro" id="IPR036236">
    <property type="entry name" value="Znf_C2H2_sf"/>
</dbReference>
<dbReference type="Pfam" id="PF12756">
    <property type="entry name" value="zf-C2H2_2"/>
    <property type="match status" value="1"/>
</dbReference>
<dbReference type="SUPFAM" id="SSF57667">
    <property type="entry name" value="beta-beta-alpha zinc fingers"/>
    <property type="match status" value="2"/>
</dbReference>
<evidence type="ECO:0000313" key="12">
    <source>
        <dbReference type="Proteomes" id="UP000814176"/>
    </source>
</evidence>
<dbReference type="GeneID" id="72009837"/>
<feature type="compositionally biased region" description="Low complexity" evidence="9">
    <location>
        <begin position="151"/>
        <end position="165"/>
    </location>
</feature>
<evidence type="ECO:0000256" key="5">
    <source>
        <dbReference type="ARBA" id="ARBA00022737"/>
    </source>
</evidence>
<dbReference type="PROSITE" id="PS00028">
    <property type="entry name" value="ZINC_FINGER_C2H2_1"/>
    <property type="match status" value="1"/>
</dbReference>
<dbReference type="InterPro" id="IPR013087">
    <property type="entry name" value="Znf_C2H2_type"/>
</dbReference>
<evidence type="ECO:0000256" key="4">
    <source>
        <dbReference type="ARBA" id="ARBA00022723"/>
    </source>
</evidence>
<feature type="domain" description="C2H2-type" evidence="10">
    <location>
        <begin position="104"/>
        <end position="133"/>
    </location>
</feature>
<comment type="subcellular location">
    <subcellularLocation>
        <location evidence="1">Cytoplasm</location>
    </subcellularLocation>
</comment>
<feature type="compositionally biased region" description="Low complexity" evidence="9">
    <location>
        <begin position="11"/>
        <end position="26"/>
    </location>
</feature>
<dbReference type="EMBL" id="JADCUA010000027">
    <property type="protein sequence ID" value="KAH9831217.1"/>
    <property type="molecule type" value="Genomic_DNA"/>
</dbReference>
<dbReference type="RefSeq" id="XP_047774378.1">
    <property type="nucleotide sequence ID" value="XM_047929105.1"/>
</dbReference>
<dbReference type="Proteomes" id="UP000814176">
    <property type="component" value="Unassembled WGS sequence"/>
</dbReference>
<dbReference type="InterPro" id="IPR003604">
    <property type="entry name" value="Matrin/U1-like-C_Znf_C2H2"/>
</dbReference>